<dbReference type="InterPro" id="IPR018392">
    <property type="entry name" value="LysM"/>
</dbReference>
<dbReference type="AlphaFoldDB" id="A0A917M644"/>
<keyword evidence="1" id="KW-0378">Hydrolase</keyword>
<feature type="domain" description="LysM" evidence="3">
    <location>
        <begin position="98"/>
        <end position="142"/>
    </location>
</feature>
<dbReference type="InterPro" id="IPR036779">
    <property type="entry name" value="LysM_dom_sf"/>
</dbReference>
<evidence type="ECO:0000313" key="5">
    <source>
        <dbReference type="EMBL" id="GGG80373.1"/>
    </source>
</evidence>
<reference evidence="5" key="1">
    <citation type="journal article" date="2014" name="Int. J. Syst. Evol. Microbiol.">
        <title>Complete genome sequence of Corynebacterium casei LMG S-19264T (=DSM 44701T), isolated from a smear-ripened cheese.</title>
        <authorList>
            <consortium name="US DOE Joint Genome Institute (JGI-PGF)"/>
            <person name="Walter F."/>
            <person name="Albersmeier A."/>
            <person name="Kalinowski J."/>
            <person name="Ruckert C."/>
        </authorList>
    </citation>
    <scope>NUCLEOTIDE SEQUENCE</scope>
    <source>
        <strain evidence="5">CGMCC 1.12754</strain>
    </source>
</reference>
<dbReference type="GO" id="GO:0012505">
    <property type="term" value="C:endomembrane system"/>
    <property type="evidence" value="ECO:0007669"/>
    <property type="project" value="TreeGrafter"/>
</dbReference>
<dbReference type="Gene3D" id="3.20.20.80">
    <property type="entry name" value="Glycosidases"/>
    <property type="match status" value="1"/>
</dbReference>
<evidence type="ECO:0000259" key="3">
    <source>
        <dbReference type="PROSITE" id="PS51782"/>
    </source>
</evidence>
<dbReference type="PROSITE" id="PS51910">
    <property type="entry name" value="GH18_2"/>
    <property type="match status" value="1"/>
</dbReference>
<comment type="caution">
    <text evidence="5">The sequence shown here is derived from an EMBL/GenBank/DDBJ whole genome shotgun (WGS) entry which is preliminary data.</text>
</comment>
<name>A0A917M644_9BACI</name>
<gene>
    <name evidence="5" type="ORF">GCM10011398_27190</name>
</gene>
<dbReference type="GO" id="GO:0008061">
    <property type="term" value="F:chitin binding"/>
    <property type="evidence" value="ECO:0007669"/>
    <property type="project" value="InterPro"/>
</dbReference>
<dbReference type="Pfam" id="PF00704">
    <property type="entry name" value="Glyco_hydro_18"/>
    <property type="match status" value="1"/>
</dbReference>
<accession>A0A917M644</accession>
<feature type="domain" description="LysM" evidence="3">
    <location>
        <begin position="2"/>
        <end position="46"/>
    </location>
</feature>
<dbReference type="Proteomes" id="UP000622860">
    <property type="component" value="Unassembled WGS sequence"/>
</dbReference>
<dbReference type="RefSeq" id="WP_188455928.1">
    <property type="nucleotide sequence ID" value="NZ_BMFR01000012.1"/>
</dbReference>
<keyword evidence="6" id="KW-1185">Reference proteome</keyword>
<dbReference type="CDD" id="cd02874">
    <property type="entry name" value="GH18_CFLE_spore_hydrolase"/>
    <property type="match status" value="1"/>
</dbReference>
<dbReference type="GO" id="GO:0016798">
    <property type="term" value="F:hydrolase activity, acting on glycosyl bonds"/>
    <property type="evidence" value="ECO:0007669"/>
    <property type="project" value="UniProtKB-KW"/>
</dbReference>
<dbReference type="InterPro" id="IPR017853">
    <property type="entry name" value="GH"/>
</dbReference>
<dbReference type="InterPro" id="IPR029070">
    <property type="entry name" value="Chitinase_insertion_sf"/>
</dbReference>
<dbReference type="SUPFAM" id="SSF54106">
    <property type="entry name" value="LysM domain"/>
    <property type="match status" value="3"/>
</dbReference>
<dbReference type="Gene3D" id="3.10.350.10">
    <property type="entry name" value="LysM domain"/>
    <property type="match status" value="3"/>
</dbReference>
<dbReference type="SMART" id="SM00257">
    <property type="entry name" value="LysM"/>
    <property type="match status" value="3"/>
</dbReference>
<dbReference type="Gene3D" id="3.10.50.10">
    <property type="match status" value="1"/>
</dbReference>
<proteinExistence type="predicted"/>
<dbReference type="InterPro" id="IPR001223">
    <property type="entry name" value="Glyco_hydro18_cat"/>
</dbReference>
<dbReference type="GO" id="GO:0070492">
    <property type="term" value="F:oligosaccharide binding"/>
    <property type="evidence" value="ECO:0007669"/>
    <property type="project" value="TreeGrafter"/>
</dbReference>
<dbReference type="CDD" id="cd00118">
    <property type="entry name" value="LysM"/>
    <property type="match status" value="3"/>
</dbReference>
<evidence type="ECO:0000256" key="1">
    <source>
        <dbReference type="ARBA" id="ARBA00022801"/>
    </source>
</evidence>
<organism evidence="5 6">
    <name type="scientific">Virgibacillus oceani</name>
    <dbReference type="NCBI Taxonomy" id="1479511"/>
    <lineage>
        <taxon>Bacteria</taxon>
        <taxon>Bacillati</taxon>
        <taxon>Bacillota</taxon>
        <taxon>Bacilli</taxon>
        <taxon>Bacillales</taxon>
        <taxon>Bacillaceae</taxon>
        <taxon>Virgibacillus</taxon>
    </lineage>
</organism>
<dbReference type="PROSITE" id="PS51782">
    <property type="entry name" value="LYSM"/>
    <property type="match status" value="3"/>
</dbReference>
<feature type="domain" description="GH18" evidence="4">
    <location>
        <begin position="150"/>
        <end position="470"/>
    </location>
</feature>
<dbReference type="InterPro" id="IPR041704">
    <property type="entry name" value="CFLE_GH18"/>
</dbReference>
<dbReference type="SUPFAM" id="SSF51445">
    <property type="entry name" value="(Trans)glycosidases"/>
    <property type="match status" value="1"/>
</dbReference>
<dbReference type="PANTHER" id="PTHR46066:SF2">
    <property type="entry name" value="CHITINASE DOMAIN-CONTAINING PROTEIN 1"/>
    <property type="match status" value="1"/>
</dbReference>
<dbReference type="Pfam" id="PF01476">
    <property type="entry name" value="LysM"/>
    <property type="match status" value="3"/>
</dbReference>
<dbReference type="GO" id="GO:0005975">
    <property type="term" value="P:carbohydrate metabolic process"/>
    <property type="evidence" value="ECO:0007669"/>
    <property type="project" value="InterPro"/>
</dbReference>
<reference evidence="5" key="2">
    <citation type="submission" date="2020-09" db="EMBL/GenBank/DDBJ databases">
        <authorList>
            <person name="Sun Q."/>
            <person name="Zhou Y."/>
        </authorList>
    </citation>
    <scope>NUCLEOTIDE SEQUENCE</scope>
    <source>
        <strain evidence="5">CGMCC 1.12754</strain>
    </source>
</reference>
<dbReference type="EMBL" id="BMFR01000012">
    <property type="protein sequence ID" value="GGG80373.1"/>
    <property type="molecule type" value="Genomic_DNA"/>
</dbReference>
<protein>
    <submittedName>
        <fullName evidence="5">Germination protein</fullName>
    </submittedName>
</protein>
<dbReference type="InterPro" id="IPR011583">
    <property type="entry name" value="Chitinase_II/V-like_cat"/>
</dbReference>
<evidence type="ECO:0000259" key="4">
    <source>
        <dbReference type="PROSITE" id="PS51910"/>
    </source>
</evidence>
<dbReference type="SMART" id="SM00636">
    <property type="entry name" value="Glyco_18"/>
    <property type="match status" value="1"/>
</dbReference>
<keyword evidence="2" id="KW-0326">Glycosidase</keyword>
<evidence type="ECO:0000256" key="2">
    <source>
        <dbReference type="ARBA" id="ARBA00023295"/>
    </source>
</evidence>
<feature type="domain" description="LysM" evidence="3">
    <location>
        <begin position="51"/>
        <end position="95"/>
    </location>
</feature>
<dbReference type="PANTHER" id="PTHR46066">
    <property type="entry name" value="CHITINASE DOMAIN-CONTAINING PROTEIN 1 FAMILY MEMBER"/>
    <property type="match status" value="1"/>
</dbReference>
<evidence type="ECO:0000313" key="6">
    <source>
        <dbReference type="Proteomes" id="UP000622860"/>
    </source>
</evidence>
<sequence length="470" mass="52941">MQIHVVGRGESLWQIARNYGADLNQIILANELQNPNMLVVGQSLVIPELNREYVVQAGDNLWAIANRFGVSAEELAAVNNISNPALIFVGDMLELPYSNHLVQAGETLWTIARNYGVTVNRIQQANNITNPSFIYPGQTLRIPAALKPITEINAYSTQINEQGGQEVLTVGRHLTYLSPFMYSITADGSITEMQEYPLLEASRATNTSPLLVITNFQEGGFNSDLAAAILRNPDLQDTLITNILEEIRTKGYTGLNIDFEYVYPEDRENYNNFLRRVVGRLHPEGLSVSTALAPKETGEQEGLLYEAHDYAAQGEIVDFIILMTYEWGWAGGRPRAIAPINKVRDVLDYAITVIPRNKIVMGIPLYGRDWEIPWVEGTLARTISPQEAVELAGRYGVAIQYDNTSQAPFFRYVDEEGQGHEVWFEDARSMQAKYDTMKEYGLRGGSYWVLGNPFPQNWPVLQDNFRVRKW</sequence>